<evidence type="ECO:0000313" key="2">
    <source>
        <dbReference type="EMBL" id="SEG18836.1"/>
    </source>
</evidence>
<sequence>MSGNADYDVSTIRIDPHALGTGSAKLVSLANDVADAIKRVGDAVADLKLGWVSKSADEARAFNDRWNRVMKQMFGEKDGEIGILPAMAGGILATAVAYSNLEIELQSAFLKFSGGLADTGGDGSQPSDHTGPDYPITQDYPN</sequence>
<reference evidence="2 3" key="1">
    <citation type="submission" date="2016-10" db="EMBL/GenBank/DDBJ databases">
        <authorList>
            <person name="de Groot N.N."/>
        </authorList>
    </citation>
    <scope>NUCLEOTIDE SEQUENCE [LARGE SCALE GENOMIC DNA]</scope>
    <source>
        <strain evidence="2 3">CGMCC 4.2023</strain>
    </source>
</reference>
<dbReference type="InterPro" id="IPR036689">
    <property type="entry name" value="ESAT-6-like_sf"/>
</dbReference>
<protein>
    <recommendedName>
        <fullName evidence="4">WXG100 family type VII secretion target</fullName>
    </recommendedName>
</protein>
<evidence type="ECO:0008006" key="4">
    <source>
        <dbReference type="Google" id="ProtNLM"/>
    </source>
</evidence>
<dbReference type="AlphaFoldDB" id="A0A1H5Y5M0"/>
<dbReference type="SUPFAM" id="SSF140453">
    <property type="entry name" value="EsxAB dimer-like"/>
    <property type="match status" value="1"/>
</dbReference>
<accession>A0A1H5Y5M0</accession>
<evidence type="ECO:0000256" key="1">
    <source>
        <dbReference type="SAM" id="MobiDB-lite"/>
    </source>
</evidence>
<keyword evidence="3" id="KW-1185">Reference proteome</keyword>
<dbReference type="EMBL" id="FNVU01000003">
    <property type="protein sequence ID" value="SEG18836.1"/>
    <property type="molecule type" value="Genomic_DNA"/>
</dbReference>
<dbReference type="Gene3D" id="1.10.287.1060">
    <property type="entry name" value="ESAT-6-like"/>
    <property type="match status" value="1"/>
</dbReference>
<organism evidence="2 3">
    <name type="scientific">Actinacidiphila yanglinensis</name>
    <dbReference type="NCBI Taxonomy" id="310779"/>
    <lineage>
        <taxon>Bacteria</taxon>
        <taxon>Bacillati</taxon>
        <taxon>Actinomycetota</taxon>
        <taxon>Actinomycetes</taxon>
        <taxon>Kitasatosporales</taxon>
        <taxon>Streptomycetaceae</taxon>
        <taxon>Actinacidiphila</taxon>
    </lineage>
</organism>
<dbReference type="RefSeq" id="WP_103885262.1">
    <property type="nucleotide sequence ID" value="NZ_FNVU01000003.1"/>
</dbReference>
<feature type="region of interest" description="Disordered" evidence="1">
    <location>
        <begin position="119"/>
        <end position="142"/>
    </location>
</feature>
<proteinExistence type="predicted"/>
<dbReference type="OrthoDB" id="3531801at2"/>
<gene>
    <name evidence="2" type="ORF">SAMN05216223_103556</name>
</gene>
<name>A0A1H5Y5M0_9ACTN</name>
<dbReference type="Proteomes" id="UP000236754">
    <property type="component" value="Unassembled WGS sequence"/>
</dbReference>
<evidence type="ECO:0000313" key="3">
    <source>
        <dbReference type="Proteomes" id="UP000236754"/>
    </source>
</evidence>